<evidence type="ECO:0000313" key="4">
    <source>
        <dbReference type="WBParaSite" id="SBAD_0000651401-mRNA-1"/>
    </source>
</evidence>
<dbReference type="Proteomes" id="UP000270296">
    <property type="component" value="Unassembled WGS sequence"/>
</dbReference>
<reference evidence="4" key="1">
    <citation type="submission" date="2016-06" db="UniProtKB">
        <authorList>
            <consortium name="WormBaseParasite"/>
        </authorList>
    </citation>
    <scope>IDENTIFICATION</scope>
</reference>
<dbReference type="GO" id="GO:0004519">
    <property type="term" value="F:endonuclease activity"/>
    <property type="evidence" value="ECO:0007669"/>
    <property type="project" value="TreeGrafter"/>
</dbReference>
<feature type="region of interest" description="Disordered" evidence="1">
    <location>
        <begin position="225"/>
        <end position="285"/>
    </location>
</feature>
<reference evidence="2 3" key="2">
    <citation type="submission" date="2018-11" db="EMBL/GenBank/DDBJ databases">
        <authorList>
            <consortium name="Pathogen Informatics"/>
        </authorList>
    </citation>
    <scope>NUCLEOTIDE SEQUENCE [LARGE SCALE GENOMIC DNA]</scope>
</reference>
<keyword evidence="3" id="KW-1185">Reference proteome</keyword>
<feature type="compositionally biased region" description="Polar residues" evidence="1">
    <location>
        <begin position="275"/>
        <end position="285"/>
    </location>
</feature>
<evidence type="ECO:0000256" key="1">
    <source>
        <dbReference type="SAM" id="MobiDB-lite"/>
    </source>
</evidence>
<dbReference type="WBParaSite" id="SBAD_0000651401-mRNA-1">
    <property type="protein sequence ID" value="SBAD_0000651401-mRNA-1"/>
    <property type="gene ID" value="SBAD_0000651401"/>
</dbReference>
<sequence>MEAQCVGECNAPTKTVEEAENLRPELDEFVGNVVCTSPSESFLTNAGRHLTKRQYRLCQMVNAVTDLEFGKSSSDGNFVAVPDEGCVTEVSVCDMQVQASDMFVELGENAGSGFQSFVQELIVRAGTIRTQVRACVELSCNKSTQTDGDGFSSNEGDVDLLVACFPTISLEDLKHVYTTCGNDLRWTVNLLLDSGYECGVSTPDHLHDIQSEDCGASLGGIKEEGVATKEPPISIESEQSPSRGNNVEATTEEKCVSEPSDALNRSEPPTDQEKSSASNVESSGETTTLILELSADMAMQLQDLFGPLFEGVPSDLLSPDQLKVEVSVECARQIFLLWLNTQHALRENSGECRLQGALLAKSCRTKITASDADSNTGSFGGMLLADEELAKEMSQFENQKKQCIGIDPNSLLARLRLKRLFSMFPSIEKNFVTMLFIQNRCLLDETAVVLVNLFNIPPVEEAANEDVNSVEDSAETVNSDDL</sequence>
<dbReference type="InterPro" id="IPR052772">
    <property type="entry name" value="Endo/PolyKinase_Domain-Protein"/>
</dbReference>
<dbReference type="OrthoDB" id="3231855at2759"/>
<proteinExistence type="predicted"/>
<dbReference type="CDD" id="cd14279">
    <property type="entry name" value="CUE"/>
    <property type="match status" value="1"/>
</dbReference>
<dbReference type="PANTHER" id="PTHR46535">
    <property type="entry name" value="NEDD4-BINDING PROTEIN 2"/>
    <property type="match status" value="1"/>
</dbReference>
<organism evidence="4">
    <name type="scientific">Soboliphyme baturini</name>
    <dbReference type="NCBI Taxonomy" id="241478"/>
    <lineage>
        <taxon>Eukaryota</taxon>
        <taxon>Metazoa</taxon>
        <taxon>Ecdysozoa</taxon>
        <taxon>Nematoda</taxon>
        <taxon>Enoplea</taxon>
        <taxon>Dorylaimia</taxon>
        <taxon>Dioctophymatida</taxon>
        <taxon>Dioctophymatoidea</taxon>
        <taxon>Soboliphymatidae</taxon>
        <taxon>Soboliphyme</taxon>
    </lineage>
</organism>
<evidence type="ECO:0000313" key="3">
    <source>
        <dbReference type="Proteomes" id="UP000270296"/>
    </source>
</evidence>
<gene>
    <name evidence="2" type="ORF">SBAD_LOCUS6269</name>
</gene>
<evidence type="ECO:0000313" key="2">
    <source>
        <dbReference type="EMBL" id="VDP09644.1"/>
    </source>
</evidence>
<name>A0A183IRM4_9BILA</name>
<feature type="compositionally biased region" description="Low complexity" evidence="1">
    <location>
        <begin position="230"/>
        <end position="242"/>
    </location>
</feature>
<accession>A0A183IRM4</accession>
<dbReference type="AlphaFoldDB" id="A0A183IRM4"/>
<dbReference type="EMBL" id="UZAM01009615">
    <property type="protein sequence ID" value="VDP09644.1"/>
    <property type="molecule type" value="Genomic_DNA"/>
</dbReference>
<dbReference type="GO" id="GO:0005634">
    <property type="term" value="C:nucleus"/>
    <property type="evidence" value="ECO:0007669"/>
    <property type="project" value="TreeGrafter"/>
</dbReference>
<dbReference type="PANTHER" id="PTHR46535:SF1">
    <property type="entry name" value="NEDD4-BINDING PROTEIN 2"/>
    <property type="match status" value="1"/>
</dbReference>
<protein>
    <submittedName>
        <fullName evidence="4">CUE domain-containing protein</fullName>
    </submittedName>
</protein>